<accession>A0ABX7XMR6</accession>
<keyword evidence="2" id="KW-0540">Nuclease</keyword>
<dbReference type="GO" id="GO:0004519">
    <property type="term" value="F:endonuclease activity"/>
    <property type="evidence" value="ECO:0007669"/>
    <property type="project" value="UniProtKB-KW"/>
</dbReference>
<name>A0ABX7XMR6_9BACT</name>
<dbReference type="Pfam" id="PF13391">
    <property type="entry name" value="HNH_2"/>
    <property type="match status" value="1"/>
</dbReference>
<organism evidence="2 3">
    <name type="scientific">Prevotella melaninogenica</name>
    <dbReference type="NCBI Taxonomy" id="28132"/>
    <lineage>
        <taxon>Bacteria</taxon>
        <taxon>Pseudomonadati</taxon>
        <taxon>Bacteroidota</taxon>
        <taxon>Bacteroidia</taxon>
        <taxon>Bacteroidales</taxon>
        <taxon>Prevotellaceae</taxon>
        <taxon>Prevotella</taxon>
    </lineage>
</organism>
<evidence type="ECO:0000313" key="3">
    <source>
        <dbReference type="Proteomes" id="UP000682195"/>
    </source>
</evidence>
<protein>
    <submittedName>
        <fullName evidence="2">HNH endonuclease</fullName>
    </submittedName>
</protein>
<dbReference type="Proteomes" id="UP000682195">
    <property type="component" value="Chromosome 1"/>
</dbReference>
<feature type="domain" description="HNH nuclease" evidence="1">
    <location>
        <begin position="335"/>
        <end position="381"/>
    </location>
</feature>
<dbReference type="CDD" id="cd00085">
    <property type="entry name" value="HNHc"/>
    <property type="match status" value="1"/>
</dbReference>
<keyword evidence="3" id="KW-1185">Reference proteome</keyword>
<keyword evidence="2" id="KW-0255">Endonuclease</keyword>
<reference evidence="2 3" key="1">
    <citation type="submission" date="2021-03" db="EMBL/GenBank/DDBJ databases">
        <title>Human Oral Microbial Genomes.</title>
        <authorList>
            <person name="Johnston C.D."/>
            <person name="Chen T."/>
            <person name="Dewhirst F.E."/>
        </authorList>
    </citation>
    <scope>NUCLEOTIDE SEQUENCE [LARGE SCALE GENOMIC DNA]</scope>
    <source>
        <strain evidence="2 3">F0054</strain>
    </source>
</reference>
<gene>
    <name evidence="2" type="ORF">J5A58_04905</name>
</gene>
<proteinExistence type="predicted"/>
<dbReference type="EMBL" id="CP072361">
    <property type="protein sequence ID" value="QUB74888.1"/>
    <property type="molecule type" value="Genomic_DNA"/>
</dbReference>
<sequence length="419" mass="48030">MFQMEVIAENCPREDQSYWVIDAPNDRTYKLLLRKEYNGKELNESVLEKNGFNGGGSIQNPTYKNERLLSYIESVFDKVDFTLIGLPTLANRPILYVDLFSGRYVSTRIGHEVFNLDKNPVDGRYYGYCPAHGNVSISELGARPSEESISGVIVVYTKKMIGSSDRELIAFCDNATIHRKGIYDDNLQRTIEENGEKSVCSYAIESDTLFNLSGLDEKFVIHVADYSTWMFRQQRFYKGTYPILDDKIISYIEAYLKKEESEDDLSYQEAIQDITLDDEDNFKDTSKDKPDFLNGNNSKMVKKNPKIAKQALAHAKYRCVANPKHITFNTAKGKPYMEGHHLIPCTQSNATLFWQTRNRNIDCENNIVCLCPTCHRRIHYGSIQEKKSLIKTLYDSQIGNLKKVGLDISLNELLKLYSI</sequence>
<keyword evidence="2" id="KW-0378">Hydrolase</keyword>
<evidence type="ECO:0000259" key="1">
    <source>
        <dbReference type="Pfam" id="PF13391"/>
    </source>
</evidence>
<evidence type="ECO:0000313" key="2">
    <source>
        <dbReference type="EMBL" id="QUB74888.1"/>
    </source>
</evidence>
<dbReference type="RefSeq" id="WP_211807033.1">
    <property type="nucleotide sequence ID" value="NZ_CP072361.1"/>
</dbReference>
<dbReference type="InterPro" id="IPR003615">
    <property type="entry name" value="HNH_nuc"/>
</dbReference>